<accession>A0ABD2MPI2</accession>
<dbReference type="AlphaFoldDB" id="A0ABD2MPI2"/>
<comment type="caution">
    <text evidence="2">The sequence shown here is derived from an EMBL/GenBank/DDBJ whole genome shotgun (WGS) entry which is preliminary data.</text>
</comment>
<proteinExistence type="predicted"/>
<evidence type="ECO:0000313" key="3">
    <source>
        <dbReference type="Proteomes" id="UP001516400"/>
    </source>
</evidence>
<dbReference type="EMBL" id="JABFTP020000021">
    <property type="protein sequence ID" value="KAL3268306.1"/>
    <property type="molecule type" value="Genomic_DNA"/>
</dbReference>
<name>A0ABD2MPI2_9CUCU</name>
<dbReference type="Proteomes" id="UP001516400">
    <property type="component" value="Unassembled WGS sequence"/>
</dbReference>
<evidence type="ECO:0000256" key="1">
    <source>
        <dbReference type="SAM" id="MobiDB-lite"/>
    </source>
</evidence>
<keyword evidence="3" id="KW-1185">Reference proteome</keyword>
<protein>
    <submittedName>
        <fullName evidence="2">Uncharacterized protein</fullName>
    </submittedName>
</protein>
<sequence length="121" mass="13699">MIYNLKESDSSRVEDRKRDDVGMLDAIINEFTNSVSDVDVTFNNIVKVLRVGESCAKNKANIKNSGRVSTVCIDADFTEMQRKQLKDLRSDLSRRKENGENVTIRYVRGSPTIVESSKPKN</sequence>
<feature type="region of interest" description="Disordered" evidence="1">
    <location>
        <begin position="99"/>
        <end position="121"/>
    </location>
</feature>
<reference evidence="2 3" key="1">
    <citation type="journal article" date="2021" name="BMC Biol.">
        <title>Horizontally acquired antibacterial genes associated with adaptive radiation of ladybird beetles.</title>
        <authorList>
            <person name="Li H.S."/>
            <person name="Tang X.F."/>
            <person name="Huang Y.H."/>
            <person name="Xu Z.Y."/>
            <person name="Chen M.L."/>
            <person name="Du X.Y."/>
            <person name="Qiu B.Y."/>
            <person name="Chen P.T."/>
            <person name="Zhang W."/>
            <person name="Slipinski A."/>
            <person name="Escalona H.E."/>
            <person name="Waterhouse R.M."/>
            <person name="Zwick A."/>
            <person name="Pang H."/>
        </authorList>
    </citation>
    <scope>NUCLEOTIDE SEQUENCE [LARGE SCALE GENOMIC DNA]</scope>
    <source>
        <strain evidence="2">SYSU2018</strain>
    </source>
</reference>
<organism evidence="2 3">
    <name type="scientific">Cryptolaemus montrouzieri</name>
    <dbReference type="NCBI Taxonomy" id="559131"/>
    <lineage>
        <taxon>Eukaryota</taxon>
        <taxon>Metazoa</taxon>
        <taxon>Ecdysozoa</taxon>
        <taxon>Arthropoda</taxon>
        <taxon>Hexapoda</taxon>
        <taxon>Insecta</taxon>
        <taxon>Pterygota</taxon>
        <taxon>Neoptera</taxon>
        <taxon>Endopterygota</taxon>
        <taxon>Coleoptera</taxon>
        <taxon>Polyphaga</taxon>
        <taxon>Cucujiformia</taxon>
        <taxon>Coccinelloidea</taxon>
        <taxon>Coccinellidae</taxon>
        <taxon>Scymninae</taxon>
        <taxon>Scymnini</taxon>
        <taxon>Cryptolaemus</taxon>
    </lineage>
</organism>
<gene>
    <name evidence="2" type="ORF">HHI36_007424</name>
</gene>
<evidence type="ECO:0000313" key="2">
    <source>
        <dbReference type="EMBL" id="KAL3268306.1"/>
    </source>
</evidence>